<dbReference type="NCBIfam" id="TIGR03930">
    <property type="entry name" value="WXG100_ESAT6"/>
    <property type="match status" value="1"/>
</dbReference>
<sequence>MAQQQTAANLPQIVEAAKRTENAHGLIGSIQTQLQGHVADLRAGWGGQSGMAFESVYNSWNTELGVVLRELGELARKLHTVEAKYRTTEAEQAGVATRLSANINA</sequence>
<comment type="caution">
    <text evidence="2">The sequence shown here is derived from an EMBL/GenBank/DDBJ whole genome shotgun (WGS) entry which is preliminary data.</text>
</comment>
<evidence type="ECO:0000313" key="3">
    <source>
        <dbReference type="Proteomes" id="UP000555564"/>
    </source>
</evidence>
<keyword evidence="3" id="KW-1185">Reference proteome</keyword>
<dbReference type="Proteomes" id="UP000555564">
    <property type="component" value="Unassembled WGS sequence"/>
</dbReference>
<accession>A0A7X0IGZ5</accession>
<organism evidence="2 3">
    <name type="scientific">Sphaerisporangium rubeum</name>
    <dbReference type="NCBI Taxonomy" id="321317"/>
    <lineage>
        <taxon>Bacteria</taxon>
        <taxon>Bacillati</taxon>
        <taxon>Actinomycetota</taxon>
        <taxon>Actinomycetes</taxon>
        <taxon>Streptosporangiales</taxon>
        <taxon>Streptosporangiaceae</taxon>
        <taxon>Sphaerisporangium</taxon>
    </lineage>
</organism>
<dbReference type="AlphaFoldDB" id="A0A7X0IGZ5"/>
<reference evidence="2 3" key="1">
    <citation type="submission" date="2020-08" db="EMBL/GenBank/DDBJ databases">
        <title>Sequencing the genomes of 1000 actinobacteria strains.</title>
        <authorList>
            <person name="Klenk H.-P."/>
        </authorList>
    </citation>
    <scope>NUCLEOTIDE SEQUENCE [LARGE SCALE GENOMIC DNA]</scope>
    <source>
        <strain evidence="2 3">DSM 44936</strain>
    </source>
</reference>
<dbReference type="Gene3D" id="1.10.287.1060">
    <property type="entry name" value="ESAT-6-like"/>
    <property type="match status" value="1"/>
</dbReference>
<evidence type="ECO:0000313" key="2">
    <source>
        <dbReference type="EMBL" id="MBB6475061.1"/>
    </source>
</evidence>
<gene>
    <name evidence="2" type="ORF">BJ992_004492</name>
</gene>
<dbReference type="RefSeq" id="WP_184984105.1">
    <property type="nucleotide sequence ID" value="NZ_BAAALO010000076.1"/>
</dbReference>
<dbReference type="Pfam" id="PF06013">
    <property type="entry name" value="WXG100"/>
    <property type="match status" value="1"/>
</dbReference>
<dbReference type="EMBL" id="JACHIU010000001">
    <property type="protein sequence ID" value="MBB6475061.1"/>
    <property type="molecule type" value="Genomic_DNA"/>
</dbReference>
<name>A0A7X0IGZ5_9ACTN</name>
<dbReference type="InterPro" id="IPR036689">
    <property type="entry name" value="ESAT-6-like_sf"/>
</dbReference>
<dbReference type="InterPro" id="IPR010310">
    <property type="entry name" value="T7SS_ESAT-6-like"/>
</dbReference>
<dbReference type="SUPFAM" id="SSF140453">
    <property type="entry name" value="EsxAB dimer-like"/>
    <property type="match status" value="1"/>
</dbReference>
<protein>
    <recommendedName>
        <fullName evidence="1">ESAT-6-like protein</fullName>
    </recommendedName>
</protein>
<comment type="similarity">
    <text evidence="1">Belongs to the WXG100 family.</text>
</comment>
<proteinExistence type="inferred from homology"/>
<evidence type="ECO:0000256" key="1">
    <source>
        <dbReference type="RuleBase" id="RU362001"/>
    </source>
</evidence>